<comment type="caution">
    <text evidence="3">The sequence shown here is derived from an EMBL/GenBank/DDBJ whole genome shotgun (WGS) entry which is preliminary data.</text>
</comment>
<dbReference type="InterPro" id="IPR023809">
    <property type="entry name" value="Thiopep_bacteriocin_synth_dom"/>
</dbReference>
<proteinExistence type="predicted"/>
<dbReference type="Pfam" id="PF04738">
    <property type="entry name" value="Lant_dehydr_N"/>
    <property type="match status" value="1"/>
</dbReference>
<evidence type="ECO:0000313" key="3">
    <source>
        <dbReference type="EMBL" id="GAA2166513.1"/>
    </source>
</evidence>
<organism evidence="3 4">
    <name type="scientific">Actinomadura napierensis</name>
    <dbReference type="NCBI Taxonomy" id="267854"/>
    <lineage>
        <taxon>Bacteria</taxon>
        <taxon>Bacillati</taxon>
        <taxon>Actinomycetota</taxon>
        <taxon>Actinomycetes</taxon>
        <taxon>Streptosporangiales</taxon>
        <taxon>Thermomonosporaceae</taxon>
        <taxon>Actinomadura</taxon>
    </lineage>
</organism>
<name>A0ABP5M988_9ACTN</name>
<keyword evidence="4" id="KW-1185">Reference proteome</keyword>
<feature type="domain" description="Lantibiotic dehydratase N-terminal" evidence="1">
    <location>
        <begin position="53"/>
        <end position="695"/>
    </location>
</feature>
<reference evidence="4" key="1">
    <citation type="journal article" date="2019" name="Int. J. Syst. Evol. Microbiol.">
        <title>The Global Catalogue of Microorganisms (GCM) 10K type strain sequencing project: providing services to taxonomists for standard genome sequencing and annotation.</title>
        <authorList>
            <consortium name="The Broad Institute Genomics Platform"/>
            <consortium name="The Broad Institute Genome Sequencing Center for Infectious Disease"/>
            <person name="Wu L."/>
            <person name="Ma J."/>
        </authorList>
    </citation>
    <scope>NUCLEOTIDE SEQUENCE [LARGE SCALE GENOMIC DNA]</scope>
    <source>
        <strain evidence="4">JCM 13850</strain>
    </source>
</reference>
<evidence type="ECO:0000259" key="2">
    <source>
        <dbReference type="Pfam" id="PF14028"/>
    </source>
</evidence>
<dbReference type="Pfam" id="PF14028">
    <property type="entry name" value="Lant_dehydr_C"/>
    <property type="match status" value="1"/>
</dbReference>
<dbReference type="EMBL" id="BAAAMR010000136">
    <property type="protein sequence ID" value="GAA2166513.1"/>
    <property type="molecule type" value="Genomic_DNA"/>
</dbReference>
<accession>A0ABP5M988</accession>
<dbReference type="InterPro" id="IPR006827">
    <property type="entry name" value="Lant_deHydtase_N"/>
</dbReference>
<dbReference type="NCBIfam" id="TIGR03891">
    <property type="entry name" value="thiopep_ocin"/>
    <property type="match status" value="1"/>
</dbReference>
<feature type="domain" description="Thiopeptide-type bacteriocin biosynthesis" evidence="2">
    <location>
        <begin position="763"/>
        <end position="1019"/>
    </location>
</feature>
<evidence type="ECO:0000313" key="4">
    <source>
        <dbReference type="Proteomes" id="UP001501020"/>
    </source>
</evidence>
<gene>
    <name evidence="3" type="ORF">GCM10009727_86180</name>
</gene>
<dbReference type="Proteomes" id="UP001501020">
    <property type="component" value="Unassembled WGS sequence"/>
</dbReference>
<dbReference type="RefSeq" id="WP_344282137.1">
    <property type="nucleotide sequence ID" value="NZ_BAAAMR010000136.1"/>
</dbReference>
<sequence>MASRTPAYRWQPGALLRATTAPEAIAELPRDLQLFGEDAPTQGRDWLADVWREQSFRDALEAASPALVGRIQDVLSGKCREQRRVRRVVLSVASYLLRWQRRPTPFGLFAGVAPVAIGDGAGVSLGTEHLTTARADADWLADIITRLHQCSDLLRRLPVVANDAGQVRGDRFVIPGAPGDGRTDQLAPIETSVRHTRPLAAALEAARRPTRFSDLCDHLTACFPASGVARIEAMLTGLVSQNVLISSLWAPMTRLDALAHLCDELRAVSAETIADIADMVKRLYEIQAELDRQTPAEPWRSRTQLLGEMRRLSDAAPVPLVIDTGLDCQVQIPEQVAVTAQDAMSVLYRLTPHPFGYKHWRDYHGRFREHYGAGAVVPVNDLVADSGLGLPAEYLGSSYSPASRLLTDRDEKLLNLVQEALLDGRDEIVLSEPLIEELSVGDDDEIIPVPRAELALEIHARSVDAIARGWFRLVVTGTPRPGSSMAGRFAHLMPEPHRNQLEASYRSADAGAISAQQSFAPRRRRNDNVARTSRLLPHVITLSEHRADRYKAIGLDDLAVTADARQFFLLQLSTGRRVEPRVVHALEAGVHTPPLARFLAEITTARCGVYKAFDFGAASRLPYLPRVRYKRTVLAPARWLLTCADLPGRNVGMPEWESGLRAWQSRFRVGDRVAMVDGGQRLPLDLAHPVHRAVLRTRLDGARRLELRETASTDDLAWIGRAHELLLPFSLVEPAATEPLPARAASIVITEPAHMPGRSTILHARVHAHPLRYDEILITCLPELLQAIAPCPQWWFRRHRRLADPASDQYLALYVRLPDAAMYGQVAEAFRDWAQCLQRRRLISGMTLATYQPQTGRFGDGAAMDAAQAVFCADSAAALAQIEIADQSEARPAALAAASMVDLTVAFAASPEEGIEWLIRHLPREHDPIDRDLRDQAIDLTTHSNDPCGKTAARTQLPARPCLAAAWQQRRTALATYRAALEVQRDPLTVLRSLLHQHHMRAVGVDPDLERLTGHLARSIALRHLALARSTQ</sequence>
<protein>
    <submittedName>
        <fullName evidence="3">Lantibiotic dehydratase</fullName>
    </submittedName>
</protein>
<evidence type="ECO:0000259" key="1">
    <source>
        <dbReference type="Pfam" id="PF04738"/>
    </source>
</evidence>